<evidence type="ECO:0000313" key="2">
    <source>
        <dbReference type="Proteomes" id="UP000693970"/>
    </source>
</evidence>
<evidence type="ECO:0000313" key="1">
    <source>
        <dbReference type="EMBL" id="KAG7341694.1"/>
    </source>
</evidence>
<dbReference type="Proteomes" id="UP000693970">
    <property type="component" value="Unassembled WGS sequence"/>
</dbReference>
<dbReference type="AlphaFoldDB" id="A0A9K3KEB2"/>
<name>A0A9K3KEB2_9STRA</name>
<reference evidence="1" key="1">
    <citation type="journal article" date="2021" name="Sci. Rep.">
        <title>Diploid genomic architecture of Nitzschia inconspicua, an elite biomass production diatom.</title>
        <authorList>
            <person name="Oliver A."/>
            <person name="Podell S."/>
            <person name="Pinowska A."/>
            <person name="Traller J.C."/>
            <person name="Smith S.R."/>
            <person name="McClure R."/>
            <person name="Beliaev A."/>
            <person name="Bohutskyi P."/>
            <person name="Hill E.A."/>
            <person name="Rabines A."/>
            <person name="Zheng H."/>
            <person name="Allen L.Z."/>
            <person name="Kuo A."/>
            <person name="Grigoriev I.V."/>
            <person name="Allen A.E."/>
            <person name="Hazlebeck D."/>
            <person name="Allen E.E."/>
        </authorList>
    </citation>
    <scope>NUCLEOTIDE SEQUENCE</scope>
    <source>
        <strain evidence="1">Hildebrandi</strain>
    </source>
</reference>
<reference evidence="1" key="2">
    <citation type="submission" date="2021-04" db="EMBL/GenBank/DDBJ databases">
        <authorList>
            <person name="Podell S."/>
        </authorList>
    </citation>
    <scope>NUCLEOTIDE SEQUENCE</scope>
    <source>
        <strain evidence="1">Hildebrandi</strain>
    </source>
</reference>
<comment type="caution">
    <text evidence="1">The sequence shown here is derived from an EMBL/GenBank/DDBJ whole genome shotgun (WGS) entry which is preliminary data.</text>
</comment>
<gene>
    <name evidence="1" type="ORF">IV203_023647</name>
</gene>
<proteinExistence type="predicted"/>
<dbReference type="EMBL" id="JAGRRH010000026">
    <property type="protein sequence ID" value="KAG7341694.1"/>
    <property type="molecule type" value="Genomic_DNA"/>
</dbReference>
<sequence length="125" mass="14344">MPSFVQPEGNMKARIIAKQKFKFIVDANIIETLIFGLLFDNLEEEGEEDNSIHMAKKDAFKTFVRNDEDNTFVFEVKSILKLNMIANFWLLIFKNIWAFAIAMDAGNNAGTAYLDLRMRCCHSNA</sequence>
<accession>A0A9K3KEB2</accession>
<organism evidence="1 2">
    <name type="scientific">Nitzschia inconspicua</name>
    <dbReference type="NCBI Taxonomy" id="303405"/>
    <lineage>
        <taxon>Eukaryota</taxon>
        <taxon>Sar</taxon>
        <taxon>Stramenopiles</taxon>
        <taxon>Ochrophyta</taxon>
        <taxon>Bacillariophyta</taxon>
        <taxon>Bacillariophyceae</taxon>
        <taxon>Bacillariophycidae</taxon>
        <taxon>Bacillariales</taxon>
        <taxon>Bacillariaceae</taxon>
        <taxon>Nitzschia</taxon>
    </lineage>
</organism>
<protein>
    <submittedName>
        <fullName evidence="1">Uncharacterized protein</fullName>
    </submittedName>
</protein>
<keyword evidence="2" id="KW-1185">Reference proteome</keyword>